<gene>
    <name evidence="2" type="ORF">E6W39_05500</name>
</gene>
<feature type="compositionally biased region" description="Polar residues" evidence="1">
    <location>
        <begin position="126"/>
        <end position="159"/>
    </location>
</feature>
<feature type="compositionally biased region" description="Polar residues" evidence="1">
    <location>
        <begin position="96"/>
        <end position="119"/>
    </location>
</feature>
<name>A0A540VYK5_9ACTN</name>
<accession>A0A540VYK5</accession>
<dbReference type="OrthoDB" id="4296226at2"/>
<evidence type="ECO:0000313" key="3">
    <source>
        <dbReference type="Proteomes" id="UP000319103"/>
    </source>
</evidence>
<dbReference type="EMBL" id="VIGB01000003">
    <property type="protein sequence ID" value="TQF01811.1"/>
    <property type="molecule type" value="Genomic_DNA"/>
</dbReference>
<dbReference type="Proteomes" id="UP000319103">
    <property type="component" value="Unassembled WGS sequence"/>
</dbReference>
<reference evidence="2 3" key="1">
    <citation type="submission" date="2019-06" db="EMBL/GenBank/DDBJ databases">
        <title>Description of Kitasatospora acidophila sp. nov. isolated from pine grove soil, and reclassification of Streptomyces novaecaesareae to Kitasatospora novaeceasareae comb. nov.</title>
        <authorList>
            <person name="Kim M.J."/>
        </authorList>
    </citation>
    <scope>NUCLEOTIDE SEQUENCE [LARGE SCALE GENOMIC DNA]</scope>
    <source>
        <strain evidence="2 3">MMS16-CNU292</strain>
    </source>
</reference>
<evidence type="ECO:0000313" key="2">
    <source>
        <dbReference type="EMBL" id="TQF01811.1"/>
    </source>
</evidence>
<sequence length="237" mass="24676">MSNIIMLQLTREEAAVGAYRTINTATGPTMIHVPPVQDGMVIRVATANGEELYARIQIVGGQPGAAPAKSKAPVIVLVSVAAVVAVGVTLGLTLGQHNSPVSDPTANPVVSQTTDSATTPAPYDSATDTPAPSDTYQPPVTDPTSPSESPFTDGSCLNGTLPDSTTAQAVSDVNVVDCGASDAHYKIIQTFPFTDDLHQCDSNPKTQYEFSETRTWGGATLMSTVYCVVGLGSYDRS</sequence>
<proteinExistence type="predicted"/>
<feature type="region of interest" description="Disordered" evidence="1">
    <location>
        <begin position="95"/>
        <end position="159"/>
    </location>
</feature>
<dbReference type="AlphaFoldDB" id="A0A540VYK5"/>
<protein>
    <submittedName>
        <fullName evidence="2">Uncharacterized protein</fullName>
    </submittedName>
</protein>
<dbReference type="RefSeq" id="WP_141632534.1">
    <property type="nucleotide sequence ID" value="NZ_VIGB01000003.1"/>
</dbReference>
<organism evidence="2 3">
    <name type="scientific">Kitasatospora acidiphila</name>
    <dbReference type="NCBI Taxonomy" id="2567942"/>
    <lineage>
        <taxon>Bacteria</taxon>
        <taxon>Bacillati</taxon>
        <taxon>Actinomycetota</taxon>
        <taxon>Actinomycetes</taxon>
        <taxon>Kitasatosporales</taxon>
        <taxon>Streptomycetaceae</taxon>
        <taxon>Kitasatospora</taxon>
    </lineage>
</organism>
<keyword evidence="3" id="KW-1185">Reference proteome</keyword>
<evidence type="ECO:0000256" key="1">
    <source>
        <dbReference type="SAM" id="MobiDB-lite"/>
    </source>
</evidence>
<comment type="caution">
    <text evidence="2">The sequence shown here is derived from an EMBL/GenBank/DDBJ whole genome shotgun (WGS) entry which is preliminary data.</text>
</comment>